<sequence length="156" mass="16756">MSDFRTGPAGIEANVERLLKFRKALSEKYPAVDDHTAVGGLCWGGKVAVIAAGPGNEGLGRKFTASWTAHPGGLDAKDGEALTVPHILLASPGEPADVVAKYKEILSQPGKVGHVETYGDMFHGWMGARAKLNDETNARQYEKGYKQVAEFLAKYI</sequence>
<dbReference type="InterPro" id="IPR029058">
    <property type="entry name" value="AB_hydrolase_fold"/>
</dbReference>
<keyword evidence="1" id="KW-0378">Hydrolase</keyword>
<dbReference type="GeneID" id="19323940"/>
<dbReference type="RefSeq" id="XP_007911145.1">
    <property type="nucleotide sequence ID" value="XM_007912954.1"/>
</dbReference>
<accession>R8BXX2</accession>
<dbReference type="GO" id="GO:0016787">
    <property type="term" value="F:hydrolase activity"/>
    <property type="evidence" value="ECO:0007669"/>
    <property type="project" value="UniProtKB-KW"/>
</dbReference>
<dbReference type="OrthoDB" id="2147163at2759"/>
<dbReference type="SUPFAM" id="SSF53474">
    <property type="entry name" value="alpha/beta-Hydrolases"/>
    <property type="match status" value="1"/>
</dbReference>
<dbReference type="Proteomes" id="UP000014074">
    <property type="component" value="Unassembled WGS sequence"/>
</dbReference>
<keyword evidence="2" id="KW-1185">Reference proteome</keyword>
<dbReference type="AlphaFoldDB" id="R8BXX2"/>
<evidence type="ECO:0000313" key="1">
    <source>
        <dbReference type="EMBL" id="EOO04129.1"/>
    </source>
</evidence>
<dbReference type="PANTHER" id="PTHR47668:SF1">
    <property type="entry name" value="DIENELACTONE HYDROLASE DOMAIN-CONTAINING PROTEIN-RELATED"/>
    <property type="match status" value="1"/>
</dbReference>
<organism evidence="1 2">
    <name type="scientific">Phaeoacremonium minimum (strain UCR-PA7)</name>
    <name type="common">Esca disease fungus</name>
    <name type="synonym">Togninia minima</name>
    <dbReference type="NCBI Taxonomy" id="1286976"/>
    <lineage>
        <taxon>Eukaryota</taxon>
        <taxon>Fungi</taxon>
        <taxon>Dikarya</taxon>
        <taxon>Ascomycota</taxon>
        <taxon>Pezizomycotina</taxon>
        <taxon>Sordariomycetes</taxon>
        <taxon>Sordariomycetidae</taxon>
        <taxon>Togniniales</taxon>
        <taxon>Togniniaceae</taxon>
        <taxon>Phaeoacremonium</taxon>
    </lineage>
</organism>
<dbReference type="Gene3D" id="3.40.50.1820">
    <property type="entry name" value="alpha/beta hydrolase"/>
    <property type="match status" value="1"/>
</dbReference>
<dbReference type="HOGENOM" id="CLU_054590_0_1_1"/>
<dbReference type="KEGG" id="tmn:UCRPA7_358"/>
<protein>
    <submittedName>
        <fullName evidence="1">Putative dienelactone hydrolase family protein</fullName>
    </submittedName>
</protein>
<name>R8BXX2_PHAM7</name>
<reference evidence="2" key="1">
    <citation type="journal article" date="2013" name="Genome Announc.">
        <title>Draft genome sequence of the ascomycete Phaeoacremonium aleophilum strain UCR-PA7, a causal agent of the esca disease complex in grapevines.</title>
        <authorList>
            <person name="Blanco-Ulate B."/>
            <person name="Rolshausen P."/>
            <person name="Cantu D."/>
        </authorList>
    </citation>
    <scope>NUCLEOTIDE SEQUENCE [LARGE SCALE GENOMIC DNA]</scope>
    <source>
        <strain evidence="2">UCR-PA7</strain>
    </source>
</reference>
<dbReference type="eggNOG" id="KOG3043">
    <property type="taxonomic scope" value="Eukaryota"/>
</dbReference>
<gene>
    <name evidence="1" type="ORF">UCRPA7_358</name>
</gene>
<dbReference type="PANTHER" id="PTHR47668">
    <property type="entry name" value="DIENELACTONE HYDROLASE FAMILY PROTEIN (AFU_ORTHOLOGUE AFUA_6G01940)"/>
    <property type="match status" value="1"/>
</dbReference>
<dbReference type="EMBL" id="KB932800">
    <property type="protein sequence ID" value="EOO04129.1"/>
    <property type="molecule type" value="Genomic_DNA"/>
</dbReference>
<proteinExistence type="predicted"/>
<evidence type="ECO:0000313" key="2">
    <source>
        <dbReference type="Proteomes" id="UP000014074"/>
    </source>
</evidence>